<gene>
    <name evidence="4" type="ORF">DLR99_24155</name>
</gene>
<comment type="similarity">
    <text evidence="1">Belongs to the Gram-positive plasmids replication protein type 1 family.</text>
</comment>
<dbReference type="GO" id="GO:0003677">
    <property type="term" value="F:DNA binding"/>
    <property type="evidence" value="ECO:0007669"/>
    <property type="project" value="InterPro"/>
</dbReference>
<dbReference type="Pfam" id="PF01446">
    <property type="entry name" value="Rep_1"/>
    <property type="match status" value="1"/>
</dbReference>
<dbReference type="GO" id="GO:0006260">
    <property type="term" value="P:DNA replication"/>
    <property type="evidence" value="ECO:0007669"/>
    <property type="project" value="UniProtKB-KW"/>
</dbReference>
<protein>
    <submittedName>
        <fullName evidence="4">Replication initiation protein</fullName>
    </submittedName>
</protein>
<feature type="compositionally biased region" description="Polar residues" evidence="3">
    <location>
        <begin position="9"/>
        <end position="18"/>
    </location>
</feature>
<evidence type="ECO:0000256" key="2">
    <source>
        <dbReference type="ARBA" id="ARBA00022705"/>
    </source>
</evidence>
<evidence type="ECO:0000313" key="4">
    <source>
        <dbReference type="EMBL" id="ECV4510043.1"/>
    </source>
</evidence>
<proteinExistence type="inferred from homology"/>
<sequence>MERSIAPSCVNSTPSGVNSKDLPLTDYSARDKPWDEHRSQAQDVMMIYDRAEQFERYAERISHCSGVLRFGQVIDQETGEIGLKLREAQFCRVRNCPVCQWRRSLMWQARFYQALPRLEKEHPKARWIFLTLTVPNCPVNELRATLQEMGKGWQRLTQRKEFKPVLGFIRTTEVTAEKKRPDYAHPHFHALLLVPPSWFNGKNYINHAQWLELWRSCMRDDSIMSVDVRTVKSLNKDDPKTGLQRAAAETLKYSVKPDDMINNPDWFLAMTEQVHKLRFMATGGVLKDVLRQDEESDQDLIMGDDVAEQPDDGARLAFSWRPSDRRYRRFERGDKAAD</sequence>
<organism evidence="4">
    <name type="scientific">Salmonella muenster</name>
    <dbReference type="NCBI Taxonomy" id="82689"/>
    <lineage>
        <taxon>Bacteria</taxon>
        <taxon>Pseudomonadati</taxon>
        <taxon>Pseudomonadota</taxon>
        <taxon>Gammaproteobacteria</taxon>
        <taxon>Enterobacterales</taxon>
        <taxon>Enterobacteriaceae</taxon>
        <taxon>Salmonella</taxon>
    </lineage>
</organism>
<accession>A0A609T6E2</accession>
<keyword evidence="2" id="KW-0235">DNA replication</keyword>
<name>A0A609T6E2_SALMS</name>
<evidence type="ECO:0000256" key="1">
    <source>
        <dbReference type="ARBA" id="ARBA00008909"/>
    </source>
</evidence>
<dbReference type="EMBL" id="AAKRXO010000068">
    <property type="protein sequence ID" value="ECV4510043.1"/>
    <property type="molecule type" value="Genomic_DNA"/>
</dbReference>
<comment type="caution">
    <text evidence="4">The sequence shown here is derived from an EMBL/GenBank/DDBJ whole genome shotgun (WGS) entry which is preliminary data.</text>
</comment>
<feature type="region of interest" description="Disordered" evidence="3">
    <location>
        <begin position="1"/>
        <end position="30"/>
    </location>
</feature>
<reference evidence="4" key="1">
    <citation type="submission" date="2018-05" db="EMBL/GenBank/DDBJ databases">
        <authorList>
            <consortium name="NARMS: The National Antimicrobial Resistance Monitoring System"/>
        </authorList>
    </citation>
    <scope>NUCLEOTIDE SEQUENCE</scope>
    <source>
        <strain evidence="4">FSIS11810004</strain>
    </source>
</reference>
<evidence type="ECO:0000256" key="3">
    <source>
        <dbReference type="SAM" id="MobiDB-lite"/>
    </source>
</evidence>
<dbReference type="InterPro" id="IPR000989">
    <property type="entry name" value="Rep"/>
</dbReference>
<dbReference type="AlphaFoldDB" id="A0A609T6E2"/>